<feature type="compositionally biased region" description="Low complexity" evidence="1">
    <location>
        <begin position="71"/>
        <end position="82"/>
    </location>
</feature>
<keyword evidence="2" id="KW-1133">Transmembrane helix</keyword>
<reference evidence="3 4" key="1">
    <citation type="submission" date="2024-09" db="EMBL/GenBank/DDBJ databases">
        <authorList>
            <person name="Sun Q."/>
            <person name="Mori K."/>
        </authorList>
    </citation>
    <scope>NUCLEOTIDE SEQUENCE [LARGE SCALE GENOMIC DNA]</scope>
    <source>
        <strain evidence="3 4">JCM 3307</strain>
    </source>
</reference>
<evidence type="ECO:0000256" key="2">
    <source>
        <dbReference type="SAM" id="Phobius"/>
    </source>
</evidence>
<gene>
    <name evidence="3" type="ORF">ACFFTR_29060</name>
</gene>
<evidence type="ECO:0000313" key="3">
    <source>
        <dbReference type="EMBL" id="MFB9447160.1"/>
    </source>
</evidence>
<dbReference type="Proteomes" id="UP001589608">
    <property type="component" value="Unassembled WGS sequence"/>
</dbReference>
<feature type="transmembrane region" description="Helical" evidence="2">
    <location>
        <begin position="35"/>
        <end position="55"/>
    </location>
</feature>
<protein>
    <submittedName>
        <fullName evidence="3">Uncharacterized protein</fullName>
    </submittedName>
</protein>
<dbReference type="EMBL" id="JBHMCA010000052">
    <property type="protein sequence ID" value="MFB9447160.1"/>
    <property type="molecule type" value="Genomic_DNA"/>
</dbReference>
<sequence>MRTEFDAAIGVVPASPIDVDRLIARGRRRAVVRRVTAIGAGSGVAAVAVGVAIAAGGSSPVTNAPAAVGKPSVSPVPRSPSASPSPVPVPSGRGSTPAGQASATAGHLSQAVKDVVRDRAPGYTLSAGEDGPPFAMQYLFQSGGNDSYYGSAYLKGPTGEGNLMLNVGRRSTDWNPMNPCSPTGETGPCTQTTEAGGAKVLRREIHENGIADNYVIVDRPDGITIFIVSANQGGQTDSGPGKQAAPVLPFDTLVAIAQDPRLTV</sequence>
<comment type="caution">
    <text evidence="3">The sequence shown here is derived from an EMBL/GenBank/DDBJ whole genome shotgun (WGS) entry which is preliminary data.</text>
</comment>
<feature type="region of interest" description="Disordered" evidence="1">
    <location>
        <begin position="63"/>
        <end position="110"/>
    </location>
</feature>
<keyword evidence="2" id="KW-0472">Membrane</keyword>
<accession>A0ABV5ME85</accession>
<keyword evidence="4" id="KW-1185">Reference proteome</keyword>
<keyword evidence="2" id="KW-0812">Transmembrane</keyword>
<proteinExistence type="predicted"/>
<name>A0ABV5ME85_9ACTN</name>
<evidence type="ECO:0000313" key="4">
    <source>
        <dbReference type="Proteomes" id="UP001589608"/>
    </source>
</evidence>
<organism evidence="3 4">
    <name type="scientific">Dactylosporangium vinaceum</name>
    <dbReference type="NCBI Taxonomy" id="53362"/>
    <lineage>
        <taxon>Bacteria</taxon>
        <taxon>Bacillati</taxon>
        <taxon>Actinomycetota</taxon>
        <taxon>Actinomycetes</taxon>
        <taxon>Micromonosporales</taxon>
        <taxon>Micromonosporaceae</taxon>
        <taxon>Dactylosporangium</taxon>
    </lineage>
</organism>
<dbReference type="RefSeq" id="WP_223092580.1">
    <property type="nucleotide sequence ID" value="NZ_CP061913.1"/>
</dbReference>
<evidence type="ECO:0000256" key="1">
    <source>
        <dbReference type="SAM" id="MobiDB-lite"/>
    </source>
</evidence>